<protein>
    <submittedName>
        <fullName evidence="1">Uncharacterized protein</fullName>
    </submittedName>
</protein>
<comment type="caution">
    <text evidence="1">The sequence shown here is derived from an EMBL/GenBank/DDBJ whole genome shotgun (WGS) entry which is preliminary data.</text>
</comment>
<dbReference type="EMBL" id="QJPH01000235">
    <property type="protein sequence ID" value="PZN82095.1"/>
    <property type="molecule type" value="Genomic_DNA"/>
</dbReference>
<dbReference type="AlphaFoldDB" id="A0A2W4RDG0"/>
<evidence type="ECO:0000313" key="1">
    <source>
        <dbReference type="EMBL" id="PZN82095.1"/>
    </source>
</evidence>
<organism evidence="1 2">
    <name type="scientific">Candidatus Methylumidiphilus alinenensis</name>
    <dbReference type="NCBI Taxonomy" id="2202197"/>
    <lineage>
        <taxon>Bacteria</taxon>
        <taxon>Pseudomonadati</taxon>
        <taxon>Pseudomonadota</taxon>
        <taxon>Gammaproteobacteria</taxon>
        <taxon>Methylococcales</taxon>
        <taxon>Candidatus Methylumidiphilus</taxon>
    </lineage>
</organism>
<gene>
    <name evidence="1" type="ORF">DM484_07020</name>
</gene>
<name>A0A2W4RDG0_9GAMM</name>
<proteinExistence type="predicted"/>
<evidence type="ECO:0000313" key="2">
    <source>
        <dbReference type="Proteomes" id="UP000249396"/>
    </source>
</evidence>
<reference evidence="1 2" key="1">
    <citation type="journal article" date="2018" name="Aquat. Microb. Ecol.">
        <title>Gammaproteobacterial methanotrophs dominate.</title>
        <authorList>
            <person name="Rissanen A.J."/>
            <person name="Saarenheimo J."/>
            <person name="Tiirola M."/>
            <person name="Peura S."/>
            <person name="Aalto S.L."/>
            <person name="Karvinen A."/>
            <person name="Nykanen H."/>
        </authorList>
    </citation>
    <scope>NUCLEOTIDE SEQUENCE [LARGE SCALE GENOMIC DNA]</scope>
    <source>
        <strain evidence="1">AMbin10</strain>
    </source>
</reference>
<sequence length="75" mass="8611">MWIALHGYWIPAIPAGMTNTANCYELAEQILLIRISFTASLRETFFLLFAVLFGRVTGQRFFLTQRRNAKAISDK</sequence>
<accession>A0A2W4RDG0</accession>
<dbReference type="Proteomes" id="UP000249396">
    <property type="component" value="Unassembled WGS sequence"/>
</dbReference>